<keyword evidence="1" id="KW-0472">Membrane</keyword>
<dbReference type="EMBL" id="LAZR01067289">
    <property type="protein sequence ID" value="KKK51881.1"/>
    <property type="molecule type" value="Genomic_DNA"/>
</dbReference>
<organism evidence="2">
    <name type="scientific">marine sediment metagenome</name>
    <dbReference type="NCBI Taxonomy" id="412755"/>
    <lineage>
        <taxon>unclassified sequences</taxon>
        <taxon>metagenomes</taxon>
        <taxon>ecological metagenomes</taxon>
    </lineage>
</organism>
<dbReference type="AlphaFoldDB" id="A0A0F8YV71"/>
<keyword evidence="1" id="KW-1133">Transmembrane helix</keyword>
<protein>
    <submittedName>
        <fullName evidence="2">Uncharacterized protein</fullName>
    </submittedName>
</protein>
<feature type="transmembrane region" description="Helical" evidence="1">
    <location>
        <begin position="21"/>
        <end position="39"/>
    </location>
</feature>
<evidence type="ECO:0000256" key="1">
    <source>
        <dbReference type="SAM" id="Phobius"/>
    </source>
</evidence>
<feature type="transmembrane region" description="Helical" evidence="1">
    <location>
        <begin position="45"/>
        <end position="61"/>
    </location>
</feature>
<gene>
    <name evidence="2" type="ORF">LCGC14_3110510</name>
</gene>
<accession>A0A0F8YV71</accession>
<sequence length="76" mass="9000">MIKIVGLNQERQFEWMKLRRKYSAITGMFDIPIMIVVWYLGYKTTFGILLIIFILGDIAHYRDMKKMANKVGIEEV</sequence>
<reference evidence="2" key="1">
    <citation type="journal article" date="2015" name="Nature">
        <title>Complex archaea that bridge the gap between prokaryotes and eukaryotes.</title>
        <authorList>
            <person name="Spang A."/>
            <person name="Saw J.H."/>
            <person name="Jorgensen S.L."/>
            <person name="Zaremba-Niedzwiedzka K."/>
            <person name="Martijn J."/>
            <person name="Lind A.E."/>
            <person name="van Eijk R."/>
            <person name="Schleper C."/>
            <person name="Guy L."/>
            <person name="Ettema T.J."/>
        </authorList>
    </citation>
    <scope>NUCLEOTIDE SEQUENCE</scope>
</reference>
<proteinExistence type="predicted"/>
<keyword evidence="1" id="KW-0812">Transmembrane</keyword>
<evidence type="ECO:0000313" key="2">
    <source>
        <dbReference type="EMBL" id="KKK51881.1"/>
    </source>
</evidence>
<comment type="caution">
    <text evidence="2">The sequence shown here is derived from an EMBL/GenBank/DDBJ whole genome shotgun (WGS) entry which is preliminary data.</text>
</comment>
<name>A0A0F8YV71_9ZZZZ</name>